<reference evidence="1" key="2">
    <citation type="journal article" date="2022" name="New Phytol.">
        <title>Evolutionary transition to the ectomycorrhizal habit in the genomes of a hyperdiverse lineage of mushroom-forming fungi.</title>
        <authorList>
            <person name="Looney B."/>
            <person name="Miyauchi S."/>
            <person name="Morin E."/>
            <person name="Drula E."/>
            <person name="Courty P.E."/>
            <person name="Kohler A."/>
            <person name="Kuo A."/>
            <person name="LaButti K."/>
            <person name="Pangilinan J."/>
            <person name="Lipzen A."/>
            <person name="Riley R."/>
            <person name="Andreopoulos W."/>
            <person name="He G."/>
            <person name="Johnson J."/>
            <person name="Nolan M."/>
            <person name="Tritt A."/>
            <person name="Barry K.W."/>
            <person name="Grigoriev I.V."/>
            <person name="Nagy L.G."/>
            <person name="Hibbett D."/>
            <person name="Henrissat B."/>
            <person name="Matheny P.B."/>
            <person name="Labbe J."/>
            <person name="Martin F.M."/>
        </authorList>
    </citation>
    <scope>NUCLEOTIDE SEQUENCE</scope>
    <source>
        <strain evidence="1">FP105234-sp</strain>
    </source>
</reference>
<accession>A0ACB8S9V2</accession>
<organism evidence="1 2">
    <name type="scientific">Auriscalpium vulgare</name>
    <dbReference type="NCBI Taxonomy" id="40419"/>
    <lineage>
        <taxon>Eukaryota</taxon>
        <taxon>Fungi</taxon>
        <taxon>Dikarya</taxon>
        <taxon>Basidiomycota</taxon>
        <taxon>Agaricomycotina</taxon>
        <taxon>Agaricomycetes</taxon>
        <taxon>Russulales</taxon>
        <taxon>Auriscalpiaceae</taxon>
        <taxon>Auriscalpium</taxon>
    </lineage>
</organism>
<evidence type="ECO:0000313" key="1">
    <source>
        <dbReference type="EMBL" id="KAI0052583.1"/>
    </source>
</evidence>
<gene>
    <name evidence="1" type="ORF">FA95DRAFT_1483081</name>
</gene>
<sequence>MDQPRSRTLSSGGYGAGALITAPPLAQYPSQYNRRSRRSSTSAAFGPGPTDSFRGYDGMHIKFRVKGSYQGGVSLGEAMSNVRLSNSSAYTFQDLKADRSGRITLRVRWSGYSSLTYEIPISGYDDGRSINLGSLARRVSRAVVHFLTANAINIPWDRVIIHRLEETSFGVWMPILTAH</sequence>
<evidence type="ECO:0000313" key="2">
    <source>
        <dbReference type="Proteomes" id="UP000814033"/>
    </source>
</evidence>
<protein>
    <submittedName>
        <fullName evidence="1">Uncharacterized protein</fullName>
    </submittedName>
</protein>
<comment type="caution">
    <text evidence="1">The sequence shown here is derived from an EMBL/GenBank/DDBJ whole genome shotgun (WGS) entry which is preliminary data.</text>
</comment>
<dbReference type="EMBL" id="MU275844">
    <property type="protein sequence ID" value="KAI0052583.1"/>
    <property type="molecule type" value="Genomic_DNA"/>
</dbReference>
<keyword evidence="2" id="KW-1185">Reference proteome</keyword>
<reference evidence="1" key="1">
    <citation type="submission" date="2021-02" db="EMBL/GenBank/DDBJ databases">
        <authorList>
            <consortium name="DOE Joint Genome Institute"/>
            <person name="Ahrendt S."/>
            <person name="Looney B.P."/>
            <person name="Miyauchi S."/>
            <person name="Morin E."/>
            <person name="Drula E."/>
            <person name="Courty P.E."/>
            <person name="Chicoki N."/>
            <person name="Fauchery L."/>
            <person name="Kohler A."/>
            <person name="Kuo A."/>
            <person name="Labutti K."/>
            <person name="Pangilinan J."/>
            <person name="Lipzen A."/>
            <person name="Riley R."/>
            <person name="Andreopoulos W."/>
            <person name="He G."/>
            <person name="Johnson J."/>
            <person name="Barry K.W."/>
            <person name="Grigoriev I.V."/>
            <person name="Nagy L."/>
            <person name="Hibbett D."/>
            <person name="Henrissat B."/>
            <person name="Matheny P.B."/>
            <person name="Labbe J."/>
            <person name="Martin F."/>
        </authorList>
    </citation>
    <scope>NUCLEOTIDE SEQUENCE</scope>
    <source>
        <strain evidence="1">FP105234-sp</strain>
    </source>
</reference>
<proteinExistence type="predicted"/>
<dbReference type="Proteomes" id="UP000814033">
    <property type="component" value="Unassembled WGS sequence"/>
</dbReference>
<name>A0ACB8S9V2_9AGAM</name>